<feature type="chain" id="PRO_5013209705" evidence="5">
    <location>
        <begin position="28"/>
        <end position="658"/>
    </location>
</feature>
<keyword evidence="8" id="KW-1185">Reference proteome</keyword>
<dbReference type="Gene3D" id="1.25.10.10">
    <property type="entry name" value="Leucine-rich Repeat Variant"/>
    <property type="match status" value="1"/>
</dbReference>
<dbReference type="InterPro" id="IPR023155">
    <property type="entry name" value="Cyt_c-552/4"/>
</dbReference>
<dbReference type="Proteomes" id="UP000193409">
    <property type="component" value="Unassembled WGS sequence"/>
</dbReference>
<evidence type="ECO:0000256" key="4">
    <source>
        <dbReference type="PROSITE-ProRule" id="PRU00433"/>
    </source>
</evidence>
<dbReference type="GO" id="GO:0020037">
    <property type="term" value="F:heme binding"/>
    <property type="evidence" value="ECO:0007669"/>
    <property type="project" value="InterPro"/>
</dbReference>
<name>A0A1Y5SDN8_9RHOB</name>
<dbReference type="OrthoDB" id="9814800at2"/>
<dbReference type="PANTHER" id="PTHR35038:SF8">
    <property type="entry name" value="C-TYPE POLYHEME CYTOCHROME OMCC"/>
    <property type="match status" value="1"/>
</dbReference>
<dbReference type="InterPro" id="IPR010177">
    <property type="entry name" value="Paired_CXXCH_1"/>
</dbReference>
<dbReference type="Gene3D" id="1.25.40.10">
    <property type="entry name" value="Tetratricopeptide repeat domain"/>
    <property type="match status" value="1"/>
</dbReference>
<dbReference type="GO" id="GO:0046872">
    <property type="term" value="F:metal ion binding"/>
    <property type="evidence" value="ECO:0007669"/>
    <property type="project" value="UniProtKB-KW"/>
</dbReference>
<dbReference type="PROSITE" id="PS51007">
    <property type="entry name" value="CYTC"/>
    <property type="match status" value="1"/>
</dbReference>
<dbReference type="GO" id="GO:0009055">
    <property type="term" value="F:electron transfer activity"/>
    <property type="evidence" value="ECO:0007669"/>
    <property type="project" value="InterPro"/>
</dbReference>
<dbReference type="AlphaFoldDB" id="A0A1Y5SDN8"/>
<dbReference type="InterPro" id="IPR009056">
    <property type="entry name" value="Cyt_c-like_dom"/>
</dbReference>
<dbReference type="InterPro" id="IPR011989">
    <property type="entry name" value="ARM-like"/>
</dbReference>
<dbReference type="InterPro" id="IPR051829">
    <property type="entry name" value="Multiheme_Cytochr_ET"/>
</dbReference>
<keyword evidence="1 4" id="KW-0479">Metal-binding</keyword>
<dbReference type="SUPFAM" id="SSF48452">
    <property type="entry name" value="TPR-like"/>
    <property type="match status" value="1"/>
</dbReference>
<dbReference type="Pfam" id="PF13435">
    <property type="entry name" value="Cytochrome_C554"/>
    <property type="match status" value="2"/>
</dbReference>
<accession>A0A1Y5SDN8</accession>
<dbReference type="Pfam" id="PF09699">
    <property type="entry name" value="Paired_CXXCH_1"/>
    <property type="match status" value="1"/>
</dbReference>
<dbReference type="SUPFAM" id="SSF48371">
    <property type="entry name" value="ARM repeat"/>
    <property type="match status" value="1"/>
</dbReference>
<evidence type="ECO:0000256" key="2">
    <source>
        <dbReference type="ARBA" id="ARBA00022729"/>
    </source>
</evidence>
<dbReference type="CDD" id="cd08168">
    <property type="entry name" value="Cytochrom_C3"/>
    <property type="match status" value="1"/>
</dbReference>
<dbReference type="InterPro" id="IPR011990">
    <property type="entry name" value="TPR-like_helical_dom_sf"/>
</dbReference>
<dbReference type="Gene3D" id="1.10.1130.10">
    <property type="entry name" value="Flavocytochrome C3, Chain A"/>
    <property type="match status" value="3"/>
</dbReference>
<dbReference type="SUPFAM" id="SSF48695">
    <property type="entry name" value="Multiheme cytochromes"/>
    <property type="match status" value="1"/>
</dbReference>
<dbReference type="EMBL" id="FWFQ01000011">
    <property type="protein sequence ID" value="SLN37639.1"/>
    <property type="molecule type" value="Genomic_DNA"/>
</dbReference>
<proteinExistence type="predicted"/>
<feature type="signal peptide" evidence="5">
    <location>
        <begin position="1"/>
        <end position="27"/>
    </location>
</feature>
<evidence type="ECO:0000259" key="6">
    <source>
        <dbReference type="PROSITE" id="PS51007"/>
    </source>
</evidence>
<reference evidence="7 8" key="1">
    <citation type="submission" date="2017-03" db="EMBL/GenBank/DDBJ databases">
        <authorList>
            <person name="Afonso C.L."/>
            <person name="Miller P.J."/>
            <person name="Scott M.A."/>
            <person name="Spackman E."/>
            <person name="Goraichik I."/>
            <person name="Dimitrov K.M."/>
            <person name="Suarez D.L."/>
            <person name="Swayne D.E."/>
        </authorList>
    </citation>
    <scope>NUCLEOTIDE SEQUENCE [LARGE SCALE GENOMIC DNA]</scope>
    <source>
        <strain evidence="7 8">CECT 7680</strain>
    </source>
</reference>
<dbReference type="RefSeq" id="WP_085868393.1">
    <property type="nucleotide sequence ID" value="NZ_FWFQ01000011.1"/>
</dbReference>
<dbReference type="PANTHER" id="PTHR35038">
    <property type="entry name" value="DISSIMILATORY SULFITE REDUCTASE SIRA"/>
    <property type="match status" value="1"/>
</dbReference>
<dbReference type="InterPro" id="IPR036280">
    <property type="entry name" value="Multihaem_cyt_sf"/>
</dbReference>
<keyword evidence="2 5" id="KW-0732">Signal</keyword>
<sequence length="658" mass="71011">MTLPAFLRRFCLVAVSACAGWAAPLAAQTPQGKGTATPGIPAYLGSESCAECHAEETEAWAGSHHAKAWLPPTPGNVLGDFDNATFTQGGLTARFYREDGAYMVEVSEPDGSTARYPVHSAAGIAPLQQYLLETEPGRLQSFDVAWDVERERWYHLYPDTDLAPTDGLHWSGPYKNWNARCAECHATGFEKNYDPANRRYQSTQAEIGVGCEACHGPGQAHVEWARLGVINRAFADSTDDAGFTITFSADDPYTEREQCAGCHSRREAFGDGNPLPGTAFDDAYRLALLRPGLYHDDGSILEEVYVYGSFLQSKMAAKGVRCSNCHEVHSGTLKAEGNATCTQCHSPAGNPDFPSLPLADYDTPDHHFHPEGTEGAQCKSCHMIERTYMGIDGRRDHSFRVPRPDLAAATNAPDACTDCHTDQTAAWAAAELETRFPDSRHRGPHFATTFANARANPARQVNALARIALAEDQPAIIRASAMELLRGAESPEAAAALAGLIDDPDPLVRAAAVGLQRFAPDIDKVQRLLPALKDETRLVRLAAVLDLFAAPIARLPQASAQAFSAAAAEWREVMALRADFPEGHLVMGGAALTMRNIPVATEAFGEAVRLDPQLVQAWSMLARIKAAVGDLDGARQTIAEGLAANPSDPLLLQTVDQF</sequence>
<protein>
    <submittedName>
        <fullName evidence="7">Doubled CXXCH motif (Paired_CXXCH_1)</fullName>
    </submittedName>
</protein>
<evidence type="ECO:0000313" key="8">
    <source>
        <dbReference type="Proteomes" id="UP000193409"/>
    </source>
</evidence>
<dbReference type="InterPro" id="IPR016024">
    <property type="entry name" value="ARM-type_fold"/>
</dbReference>
<evidence type="ECO:0000256" key="1">
    <source>
        <dbReference type="ARBA" id="ARBA00022723"/>
    </source>
</evidence>
<keyword evidence="4" id="KW-0349">Heme</keyword>
<evidence type="ECO:0000256" key="3">
    <source>
        <dbReference type="ARBA" id="ARBA00023004"/>
    </source>
</evidence>
<evidence type="ECO:0000313" key="7">
    <source>
        <dbReference type="EMBL" id="SLN37639.1"/>
    </source>
</evidence>
<evidence type="ECO:0000256" key="5">
    <source>
        <dbReference type="SAM" id="SignalP"/>
    </source>
</evidence>
<keyword evidence="3 4" id="KW-0408">Iron</keyword>
<organism evidence="7 8">
    <name type="scientific">Pseudoruegeria aquimaris</name>
    <dbReference type="NCBI Taxonomy" id="393663"/>
    <lineage>
        <taxon>Bacteria</taxon>
        <taxon>Pseudomonadati</taxon>
        <taxon>Pseudomonadota</taxon>
        <taxon>Alphaproteobacteria</taxon>
        <taxon>Rhodobacterales</taxon>
        <taxon>Roseobacteraceae</taxon>
        <taxon>Pseudoruegeria</taxon>
    </lineage>
</organism>
<gene>
    <name evidence="7" type="ORF">PSA7680_01825</name>
</gene>
<dbReference type="Pfam" id="PF14559">
    <property type="entry name" value="TPR_19"/>
    <property type="match status" value="1"/>
</dbReference>
<feature type="domain" description="Cytochrome c" evidence="6">
    <location>
        <begin position="34"/>
        <end position="135"/>
    </location>
</feature>